<accession>A0RX77</accession>
<keyword evidence="3" id="KW-1185">Reference proteome</keyword>
<dbReference type="InterPro" id="IPR018247">
    <property type="entry name" value="EF_Hand_1_Ca_BS"/>
</dbReference>
<evidence type="ECO:0000313" key="3">
    <source>
        <dbReference type="Proteomes" id="UP000000758"/>
    </source>
</evidence>
<dbReference type="KEGG" id="csy:CENSYa_1321"/>
<protein>
    <submittedName>
        <fullName evidence="2">Uncharacterized protein</fullName>
    </submittedName>
</protein>
<keyword evidence="1" id="KW-0472">Membrane</keyword>
<dbReference type="PROSITE" id="PS00018">
    <property type="entry name" value="EF_HAND_1"/>
    <property type="match status" value="1"/>
</dbReference>
<dbReference type="Proteomes" id="UP000000758">
    <property type="component" value="Chromosome"/>
</dbReference>
<evidence type="ECO:0000313" key="2">
    <source>
        <dbReference type="EMBL" id="ABK77944.1"/>
    </source>
</evidence>
<dbReference type="HOGENOM" id="CLU_707141_0_0_2"/>
<name>A0RX77_CENSY</name>
<sequence length="390" mass="41542">MIKIHNPARLRDRIARQAGPGRRRAGGLLQWRAGNCDLKMAVRGSRHGRLPRGHRWPGRGWAEAAWQQTRGGQPHLEIIINPYTRGGSMSKHRMAAYGAGTALAAVLALMMVPSGSSIAENGPAMYGMAEFTIKNANGDVLSSDTVHNAITNEGEAYLLDTLFNGTRVGAPNVICMTDLPLGTAAEQELLDKSFTYSADFTTPILGENVTGPDVELPALVNFTHTNGTVTNELILAPGAENVTFDFNNNGIIEQGDFVLFPPVINQSAMETDKNPCVSADPISADPQPGQTLTIDTDPIVAFTTTPDASTAEIVSTFFTDSNIDAGTPLMGMLICTDDPAHHPLQVFRTCEEAAGPNGALFSTIPLSGTMVGEGDTIEATYTFNVTSPES</sequence>
<reference evidence="2 3" key="1">
    <citation type="journal article" date="2006" name="Proc. Natl. Acad. Sci. U.S.A.">
        <title>Genomic analysis of the uncultivated marine crenarchaeote Cenarchaeum symbiosum.</title>
        <authorList>
            <person name="Hallam S.J."/>
            <person name="Konstantinidis K.T."/>
            <person name="Putnam N."/>
            <person name="Schleper C."/>
            <person name="Watanabe Y."/>
            <person name="Sugahara J."/>
            <person name="Preston C."/>
            <person name="de la Torre J."/>
            <person name="Richardson P.M."/>
            <person name="DeLong E.F."/>
        </authorList>
    </citation>
    <scope>NUCLEOTIDE SEQUENCE [LARGE SCALE GENOMIC DNA]</scope>
    <source>
        <strain evidence="3">A</strain>
    </source>
</reference>
<dbReference type="AlphaFoldDB" id="A0RX77"/>
<proteinExistence type="predicted"/>
<evidence type="ECO:0000256" key="1">
    <source>
        <dbReference type="SAM" id="Phobius"/>
    </source>
</evidence>
<feature type="transmembrane region" description="Helical" evidence="1">
    <location>
        <begin position="94"/>
        <end position="112"/>
    </location>
</feature>
<gene>
    <name evidence="2" type="ordered locus">CENSYa_1321</name>
</gene>
<organism evidence="2 3">
    <name type="scientific">Cenarchaeum symbiosum (strain A)</name>
    <dbReference type="NCBI Taxonomy" id="414004"/>
    <lineage>
        <taxon>Archaea</taxon>
        <taxon>Nitrososphaerota</taxon>
        <taxon>Candidatus Cenarchaeales</taxon>
        <taxon>Candidatus Cenarchaeaceae</taxon>
        <taxon>Candidatus Cenarchaeum</taxon>
    </lineage>
</organism>
<dbReference type="EMBL" id="DP000238">
    <property type="protein sequence ID" value="ABK77944.1"/>
    <property type="molecule type" value="Genomic_DNA"/>
</dbReference>
<keyword evidence="1" id="KW-1133">Transmembrane helix</keyword>
<keyword evidence="1" id="KW-0812">Transmembrane</keyword>
<dbReference type="EnsemblBacteria" id="ABK77944">
    <property type="protein sequence ID" value="ABK77944"/>
    <property type="gene ID" value="CENSYa_1321"/>
</dbReference>